<dbReference type="KEGG" id="bco:Bcell_4043"/>
<evidence type="ECO:0000259" key="3">
    <source>
        <dbReference type="Pfam" id="PF00460"/>
    </source>
</evidence>
<dbReference type="HOGENOM" id="CLU_013687_0_2_9"/>
<dbReference type="EMBL" id="CP002394">
    <property type="protein sequence ID" value="ADU32273.1"/>
    <property type="molecule type" value="Genomic_DNA"/>
</dbReference>
<dbReference type="InterPro" id="IPR001444">
    <property type="entry name" value="Flag_bb_rod_N"/>
</dbReference>
<dbReference type="GO" id="GO:0009425">
    <property type="term" value="C:bacterial-type flagellum basal body"/>
    <property type="evidence" value="ECO:0007669"/>
    <property type="project" value="UniProtKB-SubCell"/>
</dbReference>
<dbReference type="SUPFAM" id="SSF117143">
    <property type="entry name" value="Flagellar hook protein flgE"/>
    <property type="match status" value="1"/>
</dbReference>
<dbReference type="InterPro" id="IPR010930">
    <property type="entry name" value="Flg_bb/hook_C_dom"/>
</dbReference>
<dbReference type="InterPro" id="IPR019776">
    <property type="entry name" value="Flagellar_basal_body_rod_CS"/>
</dbReference>
<feature type="domain" description="Flagellar basal body rod protein N-terminal" evidence="3">
    <location>
        <begin position="14"/>
        <end position="38"/>
    </location>
</feature>
<dbReference type="AlphaFoldDB" id="E6TWL0"/>
<accession>E6TWL0</accession>
<name>E6TWL0_EVAC2</name>
<evidence type="ECO:0000259" key="4">
    <source>
        <dbReference type="Pfam" id="PF06429"/>
    </source>
</evidence>
<evidence type="ECO:0000256" key="2">
    <source>
        <dbReference type="RuleBase" id="RU362116"/>
    </source>
</evidence>
<keyword evidence="6" id="KW-0969">Cilium</keyword>
<dbReference type="InterPro" id="IPR053967">
    <property type="entry name" value="LlgE_F_G-like_D1"/>
</dbReference>
<dbReference type="GO" id="GO:0071978">
    <property type="term" value="P:bacterial-type flagellum-dependent swarming motility"/>
    <property type="evidence" value="ECO:0007669"/>
    <property type="project" value="TreeGrafter"/>
</dbReference>
<dbReference type="Pfam" id="PF22692">
    <property type="entry name" value="LlgE_F_G_D1"/>
    <property type="match status" value="1"/>
</dbReference>
<keyword evidence="6" id="KW-0966">Cell projection</keyword>
<comment type="subcellular location">
    <subcellularLocation>
        <location evidence="2">Bacterial flagellum basal body</location>
    </subcellularLocation>
</comment>
<evidence type="ECO:0000256" key="1">
    <source>
        <dbReference type="ARBA" id="ARBA00009677"/>
    </source>
</evidence>
<dbReference type="PANTHER" id="PTHR30435:SF19">
    <property type="entry name" value="FLAGELLAR BASAL-BODY ROD PROTEIN FLGG"/>
    <property type="match status" value="1"/>
</dbReference>
<dbReference type="Pfam" id="PF00460">
    <property type="entry name" value="Flg_bb_rod"/>
    <property type="match status" value="1"/>
</dbReference>
<evidence type="ECO:0000313" key="6">
    <source>
        <dbReference type="EMBL" id="ADU32273.1"/>
    </source>
</evidence>
<reference evidence="6 7" key="1">
    <citation type="submission" date="2010-12" db="EMBL/GenBank/DDBJ databases">
        <title>Complete sequence of Bacillus cellulosilyticus DSM 2522.</title>
        <authorList>
            <consortium name="US DOE Joint Genome Institute"/>
            <person name="Lucas S."/>
            <person name="Copeland A."/>
            <person name="Lapidus A."/>
            <person name="Cheng J.-F."/>
            <person name="Bruce D."/>
            <person name="Goodwin L."/>
            <person name="Pitluck S."/>
            <person name="Chertkov O."/>
            <person name="Detter J.C."/>
            <person name="Han C."/>
            <person name="Tapia R."/>
            <person name="Land M."/>
            <person name="Hauser L."/>
            <person name="Jeffries C."/>
            <person name="Kyrpides N."/>
            <person name="Ivanova N."/>
            <person name="Mikhailova N."/>
            <person name="Brumm P."/>
            <person name="Mead D."/>
            <person name="Woyke T."/>
        </authorList>
    </citation>
    <scope>NUCLEOTIDE SEQUENCE [LARGE SCALE GENOMIC DNA]</scope>
    <source>
        <strain evidence="7">ATCC 21833 / DSM 2522 / FERM P-1141 / JCM 9156 / N-4</strain>
    </source>
</reference>
<feature type="domain" description="Flagellar hook protein FlgE/F/G-like D1" evidence="5">
    <location>
        <begin position="113"/>
        <end position="174"/>
    </location>
</feature>
<evidence type="ECO:0000313" key="7">
    <source>
        <dbReference type="Proteomes" id="UP000001401"/>
    </source>
</evidence>
<organism evidence="6 7">
    <name type="scientific">Evansella cellulosilytica (strain ATCC 21833 / DSM 2522 / FERM P-1141 / JCM 9156 / N-4)</name>
    <name type="common">Bacillus cellulosilyticus</name>
    <dbReference type="NCBI Taxonomy" id="649639"/>
    <lineage>
        <taxon>Bacteria</taxon>
        <taxon>Bacillati</taxon>
        <taxon>Bacillota</taxon>
        <taxon>Bacilli</taxon>
        <taxon>Bacillales</taxon>
        <taxon>Bacillaceae</taxon>
        <taxon>Evansella</taxon>
    </lineage>
</organism>
<dbReference type="STRING" id="649639.Bcell_4043"/>
<keyword evidence="7" id="KW-1185">Reference proteome</keyword>
<keyword evidence="6" id="KW-0282">Flagellum</keyword>
<feature type="domain" description="Flagellar basal-body/hook protein C-terminal" evidence="4">
    <location>
        <begin position="234"/>
        <end position="277"/>
    </location>
</feature>
<proteinExistence type="inferred from homology"/>
<dbReference type="eggNOG" id="COG4786">
    <property type="taxonomic scope" value="Bacteria"/>
</dbReference>
<gene>
    <name evidence="6" type="ordered locus">Bcell_4043</name>
</gene>
<dbReference type="PROSITE" id="PS00588">
    <property type="entry name" value="FLAGELLA_BB_ROD"/>
    <property type="match status" value="1"/>
</dbReference>
<dbReference type="InterPro" id="IPR037925">
    <property type="entry name" value="FlgE/F/G-like"/>
</dbReference>
<dbReference type="Proteomes" id="UP000001401">
    <property type="component" value="Chromosome"/>
</dbReference>
<dbReference type="NCBIfam" id="TIGR03506">
    <property type="entry name" value="FlgEFG_subfam"/>
    <property type="match status" value="2"/>
</dbReference>
<protein>
    <submittedName>
        <fullName evidence="6">Flagellar hook-basal body protein</fullName>
    </submittedName>
</protein>
<comment type="similarity">
    <text evidence="1 2">Belongs to the flagella basal body rod proteins family.</text>
</comment>
<evidence type="ECO:0000259" key="5">
    <source>
        <dbReference type="Pfam" id="PF22692"/>
    </source>
</evidence>
<sequence>MKNVNQSMITSAVTMGQMQRKLDTVGNNLANLNTTGYKRRDVSFSDLLFQQVNNQRDAHHEIGRTTPNGIRVGSGSAVGQTAVRMEQGALRTTERELDIALTEKGYLFELAPAEDGTRRFTRDGAFYFSPNPDVDGENFIVNQNGDYVLGSDGNPIAVPGHYESLRITDEGAILVTLDNGESVAVGELQLVQVTKPQLLTSLGDNMYVFPNLEELGLAFGDVLNEAAGAQVFSQGMLEQSNVDMGREMTEMMLTQRNYQFNSRAISIADEMMGLVNTIR</sequence>
<dbReference type="Pfam" id="PF06429">
    <property type="entry name" value="Flg_bbr_C"/>
    <property type="match status" value="1"/>
</dbReference>
<keyword evidence="2" id="KW-0975">Bacterial flagellum</keyword>
<dbReference type="InterPro" id="IPR020013">
    <property type="entry name" value="Flagellar_FlgE/F/G"/>
</dbReference>
<dbReference type="PANTHER" id="PTHR30435">
    <property type="entry name" value="FLAGELLAR PROTEIN"/>
    <property type="match status" value="1"/>
</dbReference>